<accession>A0A7N1A1S7</accession>
<dbReference type="Pfam" id="PF00378">
    <property type="entry name" value="ECH_1"/>
    <property type="match status" value="1"/>
</dbReference>
<dbReference type="InterPro" id="IPR001753">
    <property type="entry name" value="Enoyl-CoA_hydra/iso"/>
</dbReference>
<evidence type="ECO:0000256" key="2">
    <source>
        <dbReference type="ARBA" id="ARBA00000765"/>
    </source>
</evidence>
<reference evidence="7" key="1">
    <citation type="submission" date="2021-01" db="UniProtKB">
        <authorList>
            <consortium name="EnsemblPlants"/>
        </authorList>
    </citation>
    <scope>IDENTIFICATION</scope>
</reference>
<comment type="catalytic activity">
    <reaction evidence="2">
        <text>a (3E)-enoyl-CoA = a 4-saturated (2E)-enoyl-CoA</text>
        <dbReference type="Rhea" id="RHEA:45228"/>
        <dbReference type="ChEBI" id="CHEBI:58521"/>
        <dbReference type="ChEBI" id="CHEBI:85097"/>
        <dbReference type="EC" id="5.3.3.8"/>
    </reaction>
</comment>
<dbReference type="EC" id="5.3.3.8" evidence="5"/>
<keyword evidence="8" id="KW-1185">Reference proteome</keyword>
<dbReference type="PANTHER" id="PTHR11941:SF75">
    <property type="entry name" value="ENOYL-COA HYDRATASE_ISOMERASE FAMILY PROTEIN"/>
    <property type="match status" value="1"/>
</dbReference>
<dbReference type="GO" id="GO:0005777">
    <property type="term" value="C:peroxisome"/>
    <property type="evidence" value="ECO:0007669"/>
    <property type="project" value="TreeGrafter"/>
</dbReference>
<comment type="similarity">
    <text evidence="4">Belongs to the enoyl-CoA hydratase/isomerase family.</text>
</comment>
<dbReference type="Gene3D" id="3.90.226.10">
    <property type="entry name" value="2-enoyl-CoA Hydratase, Chain A, domain 1"/>
    <property type="match status" value="1"/>
</dbReference>
<name>A0A7N1A1S7_KALFE</name>
<comment type="catalytic activity">
    <reaction evidence="1">
        <text>a (3Z)-enoyl-CoA = a 4-saturated (2E)-enoyl-CoA</text>
        <dbReference type="Rhea" id="RHEA:45900"/>
        <dbReference type="ChEBI" id="CHEBI:85097"/>
        <dbReference type="ChEBI" id="CHEBI:85489"/>
        <dbReference type="EC" id="5.3.3.8"/>
    </reaction>
</comment>
<dbReference type="GO" id="GO:0006635">
    <property type="term" value="P:fatty acid beta-oxidation"/>
    <property type="evidence" value="ECO:0007669"/>
    <property type="project" value="TreeGrafter"/>
</dbReference>
<dbReference type="Proteomes" id="UP000594263">
    <property type="component" value="Unplaced"/>
</dbReference>
<evidence type="ECO:0000256" key="3">
    <source>
        <dbReference type="ARBA" id="ARBA00005005"/>
    </source>
</evidence>
<dbReference type="GO" id="GO:0004165">
    <property type="term" value="F:delta(3)-delta(2)-enoyl-CoA isomerase activity"/>
    <property type="evidence" value="ECO:0007669"/>
    <property type="project" value="UniProtKB-EC"/>
</dbReference>
<evidence type="ECO:0000313" key="7">
    <source>
        <dbReference type="EnsemblPlants" id="Kaladp0062s0098.1.v1.1.CDS.1"/>
    </source>
</evidence>
<evidence type="ECO:0000256" key="6">
    <source>
        <dbReference type="ARBA" id="ARBA00023098"/>
    </source>
</evidence>
<evidence type="ECO:0000313" key="8">
    <source>
        <dbReference type="Proteomes" id="UP000594263"/>
    </source>
</evidence>
<dbReference type="FunFam" id="3.90.226.10:FF:000049">
    <property type="entry name" value="Enoyl-CoA delta isomerase 3"/>
    <property type="match status" value="1"/>
</dbReference>
<dbReference type="OMA" id="EMGIVHS"/>
<dbReference type="InterPro" id="IPR029045">
    <property type="entry name" value="ClpP/crotonase-like_dom_sf"/>
</dbReference>
<dbReference type="PANTHER" id="PTHR11941">
    <property type="entry name" value="ENOYL-COA HYDRATASE-RELATED"/>
    <property type="match status" value="1"/>
</dbReference>
<dbReference type="AlphaFoldDB" id="A0A7N1A1S7"/>
<evidence type="ECO:0000256" key="1">
    <source>
        <dbReference type="ARBA" id="ARBA00000452"/>
    </source>
</evidence>
<evidence type="ECO:0000256" key="5">
    <source>
        <dbReference type="ARBA" id="ARBA00012064"/>
    </source>
</evidence>
<sequence length="250" mass="27138">MGTFCELEKRGDIFFLTLTGEGDNDQHGLNPDAIEAVKAALEKAKAEATRGSVLITTARGKFFSNGFDLAWAQAAGGSATEFKERLLKMVECFRFVVAELMSFPMPTIAAVNGHAAAAGFALAMYHDYVLMRGDRGSVMYMSELDIGMTFPDYFTALMRSKLGAGNRSTLRDVMLRATKLKAEDGVKLGIVESAHDGVEAAVEAAVRLAEELGGWKWDGEVYGEIRKSLYPEICGALGLSSRAVYSPRRV</sequence>
<organism evidence="7 8">
    <name type="scientific">Kalanchoe fedtschenkoi</name>
    <name type="common">Lavender scallops</name>
    <name type="synonym">South American air plant</name>
    <dbReference type="NCBI Taxonomy" id="63787"/>
    <lineage>
        <taxon>Eukaryota</taxon>
        <taxon>Viridiplantae</taxon>
        <taxon>Streptophyta</taxon>
        <taxon>Embryophyta</taxon>
        <taxon>Tracheophyta</taxon>
        <taxon>Spermatophyta</taxon>
        <taxon>Magnoliopsida</taxon>
        <taxon>eudicotyledons</taxon>
        <taxon>Gunneridae</taxon>
        <taxon>Pentapetalae</taxon>
        <taxon>Saxifragales</taxon>
        <taxon>Crassulaceae</taxon>
        <taxon>Kalanchoe</taxon>
    </lineage>
</organism>
<dbReference type="EnsemblPlants" id="Kaladp0062s0098.1.v1.1">
    <property type="protein sequence ID" value="Kaladp0062s0098.1.v1.1.CDS.1"/>
    <property type="gene ID" value="Kaladp0062s0098.v1.1"/>
</dbReference>
<comment type="pathway">
    <text evidence="3">Lipid metabolism; fatty acid beta-oxidation.</text>
</comment>
<protein>
    <recommendedName>
        <fullName evidence="5">Delta(3)-Delta(2)-enoyl-CoA isomerase</fullName>
        <ecNumber evidence="5">5.3.3.8</ecNumber>
    </recommendedName>
</protein>
<evidence type="ECO:0000256" key="4">
    <source>
        <dbReference type="ARBA" id="ARBA00005254"/>
    </source>
</evidence>
<dbReference type="Gramene" id="Kaladp0062s0098.1.v1.1">
    <property type="protein sequence ID" value="Kaladp0062s0098.1.v1.1.CDS.1"/>
    <property type="gene ID" value="Kaladp0062s0098.v1.1"/>
</dbReference>
<keyword evidence="6" id="KW-0443">Lipid metabolism</keyword>
<dbReference type="SUPFAM" id="SSF52096">
    <property type="entry name" value="ClpP/crotonase"/>
    <property type="match status" value="1"/>
</dbReference>
<proteinExistence type="inferred from homology"/>